<evidence type="ECO:0000256" key="1">
    <source>
        <dbReference type="SAM" id="MobiDB-lite"/>
    </source>
</evidence>
<feature type="compositionally biased region" description="Pro residues" evidence="1">
    <location>
        <begin position="86"/>
        <end position="96"/>
    </location>
</feature>
<feature type="compositionally biased region" description="Basic and acidic residues" evidence="1">
    <location>
        <begin position="53"/>
        <end position="65"/>
    </location>
</feature>
<dbReference type="EMBL" id="JAFJMO010000017">
    <property type="protein sequence ID" value="KAJ8251989.1"/>
    <property type="molecule type" value="Genomic_DNA"/>
</dbReference>
<dbReference type="OrthoDB" id="10575926at2759"/>
<gene>
    <name evidence="2" type="ORF">COCON_G00213010</name>
</gene>
<feature type="compositionally biased region" description="Basic and acidic residues" evidence="1">
    <location>
        <begin position="28"/>
        <end position="44"/>
    </location>
</feature>
<protein>
    <submittedName>
        <fullName evidence="2">Uncharacterized protein</fullName>
    </submittedName>
</protein>
<proteinExistence type="predicted"/>
<dbReference type="Proteomes" id="UP001152803">
    <property type="component" value="Unassembled WGS sequence"/>
</dbReference>
<evidence type="ECO:0000313" key="3">
    <source>
        <dbReference type="Proteomes" id="UP001152803"/>
    </source>
</evidence>
<dbReference type="AlphaFoldDB" id="A0A9Q1HNB3"/>
<comment type="caution">
    <text evidence="2">The sequence shown here is derived from an EMBL/GenBank/DDBJ whole genome shotgun (WGS) entry which is preliminary data.</text>
</comment>
<name>A0A9Q1HNB3_CONCO</name>
<organism evidence="2 3">
    <name type="scientific">Conger conger</name>
    <name type="common">Conger eel</name>
    <name type="synonym">Muraena conger</name>
    <dbReference type="NCBI Taxonomy" id="82655"/>
    <lineage>
        <taxon>Eukaryota</taxon>
        <taxon>Metazoa</taxon>
        <taxon>Chordata</taxon>
        <taxon>Craniata</taxon>
        <taxon>Vertebrata</taxon>
        <taxon>Euteleostomi</taxon>
        <taxon>Actinopterygii</taxon>
        <taxon>Neopterygii</taxon>
        <taxon>Teleostei</taxon>
        <taxon>Anguilliformes</taxon>
        <taxon>Congridae</taxon>
        <taxon>Conger</taxon>
    </lineage>
</organism>
<evidence type="ECO:0000313" key="2">
    <source>
        <dbReference type="EMBL" id="KAJ8251989.1"/>
    </source>
</evidence>
<reference evidence="2" key="1">
    <citation type="journal article" date="2023" name="Science">
        <title>Genome structures resolve the early diversification of teleost fishes.</title>
        <authorList>
            <person name="Parey E."/>
            <person name="Louis A."/>
            <person name="Montfort J."/>
            <person name="Bouchez O."/>
            <person name="Roques C."/>
            <person name="Iampietro C."/>
            <person name="Lluch J."/>
            <person name="Castinel A."/>
            <person name="Donnadieu C."/>
            <person name="Desvignes T."/>
            <person name="Floi Bucao C."/>
            <person name="Jouanno E."/>
            <person name="Wen M."/>
            <person name="Mejri S."/>
            <person name="Dirks R."/>
            <person name="Jansen H."/>
            <person name="Henkel C."/>
            <person name="Chen W.J."/>
            <person name="Zahm M."/>
            <person name="Cabau C."/>
            <person name="Klopp C."/>
            <person name="Thompson A.W."/>
            <person name="Robinson-Rechavi M."/>
            <person name="Braasch I."/>
            <person name="Lecointre G."/>
            <person name="Bobe J."/>
            <person name="Postlethwait J.H."/>
            <person name="Berthelot C."/>
            <person name="Roest Crollius H."/>
            <person name="Guiguen Y."/>
        </authorList>
    </citation>
    <scope>NUCLEOTIDE SEQUENCE</scope>
    <source>
        <strain evidence="2">Concon-B</strain>
    </source>
</reference>
<sequence>MKKRPGSCFSFLSHSLCLHFYTSTDPDPTERHPRRTEILMEAKSRTGPGAPRKQTERTGKKEATTPRKTNATAPIAPPRKNNPSSAAPPPEAAPLS</sequence>
<accession>A0A9Q1HNB3</accession>
<keyword evidence="3" id="KW-1185">Reference proteome</keyword>
<feature type="region of interest" description="Disordered" evidence="1">
    <location>
        <begin position="21"/>
        <end position="96"/>
    </location>
</feature>